<dbReference type="Proteomes" id="UP000224567">
    <property type="component" value="Unassembled WGS sequence"/>
</dbReference>
<keyword evidence="2" id="KW-1185">Reference proteome</keyword>
<protein>
    <submittedName>
        <fullName evidence="1">Uncharacterized protein</fullName>
    </submittedName>
</protein>
<proteinExistence type="predicted"/>
<dbReference type="EMBL" id="MLFT02000008">
    <property type="protein sequence ID" value="PHT41683.1"/>
    <property type="molecule type" value="Genomic_DNA"/>
</dbReference>
<comment type="caution">
    <text evidence="1">The sequence shown here is derived from an EMBL/GenBank/DDBJ whole genome shotgun (WGS) entry which is preliminary data.</text>
</comment>
<sequence length="135" mass="15358">MFYFQGFPSNPNILSLLPEDCTGNILVFTRPVDVYFNLPLNPIPFGRNFCLLISGSVTPIPDFASKKYLYVNLCHNPILIDAGRKSFSLEKCTGKKCYILGARDLHITWADSPQYWEWTSLPDSRCNFVDVMLAL</sequence>
<evidence type="ECO:0000313" key="2">
    <source>
        <dbReference type="Proteomes" id="UP000224567"/>
    </source>
</evidence>
<name>A0A2G2W8W7_CAPBA</name>
<dbReference type="InterPro" id="IPR025886">
    <property type="entry name" value="PP2-like"/>
</dbReference>
<dbReference type="STRING" id="33114.A0A2G2W8W7"/>
<evidence type="ECO:0000313" key="1">
    <source>
        <dbReference type="EMBL" id="PHT41683.1"/>
    </source>
</evidence>
<organism evidence="1 2">
    <name type="scientific">Capsicum baccatum</name>
    <name type="common">Peruvian pepper</name>
    <dbReference type="NCBI Taxonomy" id="33114"/>
    <lineage>
        <taxon>Eukaryota</taxon>
        <taxon>Viridiplantae</taxon>
        <taxon>Streptophyta</taxon>
        <taxon>Embryophyta</taxon>
        <taxon>Tracheophyta</taxon>
        <taxon>Spermatophyta</taxon>
        <taxon>Magnoliopsida</taxon>
        <taxon>eudicotyledons</taxon>
        <taxon>Gunneridae</taxon>
        <taxon>Pentapetalae</taxon>
        <taxon>asterids</taxon>
        <taxon>lamiids</taxon>
        <taxon>Solanales</taxon>
        <taxon>Solanaceae</taxon>
        <taxon>Solanoideae</taxon>
        <taxon>Capsiceae</taxon>
        <taxon>Capsicum</taxon>
    </lineage>
</organism>
<dbReference type="PANTHER" id="PTHR32278">
    <property type="entry name" value="F-BOX DOMAIN-CONTAINING PROTEIN"/>
    <property type="match status" value="1"/>
</dbReference>
<gene>
    <name evidence="1" type="ORF">CQW23_20537</name>
</gene>
<dbReference type="PANTHER" id="PTHR32278:SF86">
    <property type="entry name" value="F-BOX PROTEIN PP2-B10-LIKE ISOFORM X1"/>
    <property type="match status" value="1"/>
</dbReference>
<reference evidence="2" key="2">
    <citation type="journal article" date="2017" name="J. Anim. Genet.">
        <title>Multiple reference genome sequences of hot pepper reveal the massive evolution of plant disease resistance genes by retroduplication.</title>
        <authorList>
            <person name="Kim S."/>
            <person name="Park J."/>
            <person name="Yeom S.-I."/>
            <person name="Kim Y.-M."/>
            <person name="Seo E."/>
            <person name="Kim K.-T."/>
            <person name="Kim M.-S."/>
            <person name="Lee J.M."/>
            <person name="Cheong K."/>
            <person name="Shin H.-S."/>
            <person name="Kim S.-B."/>
            <person name="Han K."/>
            <person name="Lee J."/>
            <person name="Park M."/>
            <person name="Lee H.-A."/>
            <person name="Lee H.-Y."/>
            <person name="Lee Y."/>
            <person name="Oh S."/>
            <person name="Lee J.H."/>
            <person name="Choi E."/>
            <person name="Choi E."/>
            <person name="Lee S.E."/>
            <person name="Jeon J."/>
            <person name="Kim H."/>
            <person name="Choi G."/>
            <person name="Song H."/>
            <person name="Lee J."/>
            <person name="Lee S.-C."/>
            <person name="Kwon J.-K."/>
            <person name="Lee H.-Y."/>
            <person name="Koo N."/>
            <person name="Hong Y."/>
            <person name="Kim R.W."/>
            <person name="Kang W.-H."/>
            <person name="Huh J.H."/>
            <person name="Kang B.-C."/>
            <person name="Yang T.-J."/>
            <person name="Lee Y.-H."/>
            <person name="Bennetzen J.L."/>
            <person name="Choi D."/>
        </authorList>
    </citation>
    <scope>NUCLEOTIDE SEQUENCE [LARGE SCALE GENOMIC DNA]</scope>
    <source>
        <strain evidence="2">cv. PBC81</strain>
    </source>
</reference>
<dbReference type="OrthoDB" id="1287573at2759"/>
<dbReference type="AlphaFoldDB" id="A0A2G2W8W7"/>
<reference evidence="1 2" key="1">
    <citation type="journal article" date="2017" name="Genome Biol.">
        <title>New reference genome sequences of hot pepper reveal the massive evolution of plant disease-resistance genes by retroduplication.</title>
        <authorList>
            <person name="Kim S."/>
            <person name="Park J."/>
            <person name="Yeom S.I."/>
            <person name="Kim Y.M."/>
            <person name="Seo E."/>
            <person name="Kim K.T."/>
            <person name="Kim M.S."/>
            <person name="Lee J.M."/>
            <person name="Cheong K."/>
            <person name="Shin H.S."/>
            <person name="Kim S.B."/>
            <person name="Han K."/>
            <person name="Lee J."/>
            <person name="Park M."/>
            <person name="Lee H.A."/>
            <person name="Lee H.Y."/>
            <person name="Lee Y."/>
            <person name="Oh S."/>
            <person name="Lee J.H."/>
            <person name="Choi E."/>
            <person name="Choi E."/>
            <person name="Lee S.E."/>
            <person name="Jeon J."/>
            <person name="Kim H."/>
            <person name="Choi G."/>
            <person name="Song H."/>
            <person name="Lee J."/>
            <person name="Lee S.C."/>
            <person name="Kwon J.K."/>
            <person name="Lee H.Y."/>
            <person name="Koo N."/>
            <person name="Hong Y."/>
            <person name="Kim R.W."/>
            <person name="Kang W.H."/>
            <person name="Huh J.H."/>
            <person name="Kang B.C."/>
            <person name="Yang T.J."/>
            <person name="Lee Y.H."/>
            <person name="Bennetzen J.L."/>
            <person name="Choi D."/>
        </authorList>
    </citation>
    <scope>NUCLEOTIDE SEQUENCE [LARGE SCALE GENOMIC DNA]</scope>
    <source>
        <strain evidence="2">cv. PBC81</strain>
    </source>
</reference>
<accession>A0A2G2W8W7</accession>
<dbReference type="Pfam" id="PF14299">
    <property type="entry name" value="PP2"/>
    <property type="match status" value="1"/>
</dbReference>